<feature type="region of interest" description="Disordered" evidence="1">
    <location>
        <begin position="354"/>
        <end position="390"/>
    </location>
</feature>
<keyword evidence="2" id="KW-0472">Membrane</keyword>
<dbReference type="EMBL" id="CP113361">
    <property type="protein sequence ID" value="WAI00689.1"/>
    <property type="molecule type" value="Genomic_DNA"/>
</dbReference>
<sequence length="415" mass="43735">MTHKILMPFLCILCLGFLAGGVQALSITAGPDQIQEGGEITVTIQGLEDSSSFSMHIGAEIAPDADQEFAFSSNNLNMPFTLSDTTVTLQAESVVWANFRYQQDPESPTKSLGFWSDDHPAPGGIISDQESLGKINEGSEISMLEITGKAIEDADQVSVSFELDGVKSGDDDSSISYTINDMEQGTVSIVVSVDGTEALNKKIQVGDALPTAVPTESPSGSSGDDDDYSANPTATPDTDLSTASSDGHATLNAPRETISGAEVEDVFIMKNSHPKDIPDEWDLIYGAYIISPASLIFSEPAEFAITGDEGMKTNARFIAEYDGEEWTILPTELKGDALVAEISESGSYALMTFGDTESTPEPTASQQTPDTTDATTVTPTSPEPSAPIPTTSGLPVFAGIVTALGALLVGLRLNK</sequence>
<organism evidence="3 4">
    <name type="scientific">Methanogenium organophilum</name>
    <dbReference type="NCBI Taxonomy" id="2199"/>
    <lineage>
        <taxon>Archaea</taxon>
        <taxon>Methanobacteriati</taxon>
        <taxon>Methanobacteriota</taxon>
        <taxon>Stenosarchaea group</taxon>
        <taxon>Methanomicrobia</taxon>
        <taxon>Methanomicrobiales</taxon>
        <taxon>Methanomicrobiaceae</taxon>
        <taxon>Methanogenium</taxon>
    </lineage>
</organism>
<keyword evidence="2" id="KW-1133">Transmembrane helix</keyword>
<feature type="region of interest" description="Disordered" evidence="1">
    <location>
        <begin position="209"/>
        <end position="256"/>
    </location>
</feature>
<evidence type="ECO:0000256" key="1">
    <source>
        <dbReference type="SAM" id="MobiDB-lite"/>
    </source>
</evidence>
<feature type="compositionally biased region" description="Low complexity" evidence="1">
    <location>
        <begin position="362"/>
        <end position="380"/>
    </location>
</feature>
<feature type="compositionally biased region" description="Polar residues" evidence="1">
    <location>
        <begin position="230"/>
        <end position="247"/>
    </location>
</feature>
<accession>A0A9X9S2K7</accession>
<proteinExistence type="predicted"/>
<evidence type="ECO:0000313" key="4">
    <source>
        <dbReference type="Proteomes" id="UP001163096"/>
    </source>
</evidence>
<keyword evidence="4" id="KW-1185">Reference proteome</keyword>
<dbReference type="KEGG" id="mou:OU421_09670"/>
<evidence type="ECO:0000313" key="3">
    <source>
        <dbReference type="EMBL" id="WAI00689.1"/>
    </source>
</evidence>
<dbReference type="AlphaFoldDB" id="A0A9X9S2K7"/>
<evidence type="ECO:0000256" key="2">
    <source>
        <dbReference type="SAM" id="Phobius"/>
    </source>
</evidence>
<dbReference type="GeneID" id="76835370"/>
<keyword evidence="2" id="KW-0812">Transmembrane</keyword>
<gene>
    <name evidence="3" type="ORF">OU421_09670</name>
</gene>
<dbReference type="RefSeq" id="WP_268185894.1">
    <property type="nucleotide sequence ID" value="NZ_CP113361.1"/>
</dbReference>
<dbReference type="Proteomes" id="UP001163096">
    <property type="component" value="Chromosome"/>
</dbReference>
<name>A0A9X9S2K7_METOG</name>
<feature type="transmembrane region" description="Helical" evidence="2">
    <location>
        <begin position="394"/>
        <end position="413"/>
    </location>
</feature>
<protein>
    <submittedName>
        <fullName evidence="3">Uncharacterized protein</fullName>
    </submittedName>
</protein>
<reference evidence="3" key="1">
    <citation type="submission" date="2022-11" db="EMBL/GenBank/DDBJ databases">
        <title>Complete genome sequence of Methanogenium organophilum DSM 3596.</title>
        <authorList>
            <person name="Chen S.-C."/>
            <person name="Lai S.-J."/>
            <person name="You Y.-T."/>
        </authorList>
    </citation>
    <scope>NUCLEOTIDE SEQUENCE</scope>
    <source>
        <strain evidence="3">DSM 3596</strain>
    </source>
</reference>